<feature type="domain" description="Peptidase M1 alanyl aminopeptidase C-terminal" evidence="16">
    <location>
        <begin position="558"/>
        <end position="881"/>
    </location>
</feature>
<dbReference type="GO" id="GO:0006508">
    <property type="term" value="P:proteolysis"/>
    <property type="evidence" value="ECO:0007669"/>
    <property type="project" value="UniProtKB-KW"/>
</dbReference>
<gene>
    <name evidence="18" type="primary">pepN</name>
    <name evidence="18" type="ORF">dnl_60750</name>
</gene>
<evidence type="ECO:0000313" key="19">
    <source>
        <dbReference type="Proteomes" id="UP000663720"/>
    </source>
</evidence>
<reference evidence="18" key="1">
    <citation type="journal article" date="2021" name="Microb. Physiol.">
        <title>Proteogenomic Insights into the Physiology of Marine, Sulfate-Reducing, Filamentous Desulfonema limicola and Desulfonema magnum.</title>
        <authorList>
            <person name="Schnaars V."/>
            <person name="Wohlbrand L."/>
            <person name="Scheve S."/>
            <person name="Hinrichs C."/>
            <person name="Reinhardt R."/>
            <person name="Rabus R."/>
        </authorList>
    </citation>
    <scope>NUCLEOTIDE SEQUENCE</scope>
    <source>
        <strain evidence="18">5ac10</strain>
    </source>
</reference>
<dbReference type="InterPro" id="IPR035414">
    <property type="entry name" value="Peptidase_M1_pepN_Ig-like"/>
</dbReference>
<comment type="similarity">
    <text evidence="3">Belongs to the peptidase M1 family.</text>
</comment>
<protein>
    <recommendedName>
        <fullName evidence="5">Aminopeptidase N</fullName>
        <ecNumber evidence="4">3.4.11.2</ecNumber>
    </recommendedName>
    <alternativeName>
        <fullName evidence="12">Alpha-aminoacylpeptide hydrolase</fullName>
    </alternativeName>
</protein>
<dbReference type="InterPro" id="IPR024601">
    <property type="entry name" value="Peptidase_M1_pepN_C"/>
</dbReference>
<keyword evidence="8" id="KW-0479">Metal-binding</keyword>
<comment type="cofactor">
    <cofactor evidence="2">
        <name>Zn(2+)</name>
        <dbReference type="ChEBI" id="CHEBI:29105"/>
    </cofactor>
</comment>
<dbReference type="InterPro" id="IPR014782">
    <property type="entry name" value="Peptidase_M1_dom"/>
</dbReference>
<dbReference type="EMBL" id="CP061799">
    <property type="protein sequence ID" value="QTA83662.1"/>
    <property type="molecule type" value="Genomic_DNA"/>
</dbReference>
<dbReference type="FunFam" id="1.10.390.10:FF:000002">
    <property type="entry name" value="Aminopeptidase N"/>
    <property type="match status" value="1"/>
</dbReference>
<dbReference type="PANTHER" id="PTHR46322">
    <property type="entry name" value="PUROMYCIN-SENSITIVE AMINOPEPTIDASE"/>
    <property type="match status" value="1"/>
</dbReference>
<dbReference type="Gene3D" id="3.30.2010.30">
    <property type="match status" value="1"/>
</dbReference>
<dbReference type="EC" id="3.4.11.2" evidence="4"/>
<dbReference type="Gene3D" id="1.25.50.10">
    <property type="entry name" value="Peptidase M1, alanyl aminopeptidase, C-terminal domain"/>
    <property type="match status" value="1"/>
</dbReference>
<evidence type="ECO:0000256" key="1">
    <source>
        <dbReference type="ARBA" id="ARBA00000098"/>
    </source>
</evidence>
<comment type="function">
    <text evidence="13">Aminopeptidase N is involved in the degradation of intracellular peptides generated by protein breakdown during normal growth as well as in response to nutrient starvation.</text>
</comment>
<name>A0A975BDS4_9BACT</name>
<evidence type="ECO:0000259" key="17">
    <source>
        <dbReference type="Pfam" id="PF17900"/>
    </source>
</evidence>
<dbReference type="KEGG" id="dli:dnl_60750"/>
<evidence type="ECO:0000256" key="3">
    <source>
        <dbReference type="ARBA" id="ARBA00010136"/>
    </source>
</evidence>
<dbReference type="InterPro" id="IPR042097">
    <property type="entry name" value="Aminopeptidase_N-like_N_sf"/>
</dbReference>
<evidence type="ECO:0000256" key="4">
    <source>
        <dbReference type="ARBA" id="ARBA00012564"/>
    </source>
</evidence>
<comment type="catalytic activity">
    <reaction evidence="1">
        <text>Release of an N-terminal amino acid, Xaa-|-Yaa- from a peptide, amide or arylamide. Xaa is preferably Ala, but may be most amino acids including Pro (slow action). When a terminal hydrophobic residue is followed by a prolyl residue, the two may be released as an intact Xaa-Pro dipeptide.</text>
        <dbReference type="EC" id="3.4.11.2"/>
    </reaction>
</comment>
<proteinExistence type="inferred from homology"/>
<dbReference type="InterPro" id="IPR037144">
    <property type="entry name" value="Peptidase_M1_pepN_C_sf"/>
</dbReference>
<dbReference type="FunFam" id="2.60.40.1730:FF:000005">
    <property type="entry name" value="Aminopeptidase N"/>
    <property type="match status" value="1"/>
</dbReference>
<evidence type="ECO:0000313" key="18">
    <source>
        <dbReference type="EMBL" id="QTA83662.1"/>
    </source>
</evidence>
<evidence type="ECO:0000256" key="12">
    <source>
        <dbReference type="ARBA" id="ARBA00029840"/>
    </source>
</evidence>
<dbReference type="InterPro" id="IPR012779">
    <property type="entry name" value="Peptidase_M1_pepN"/>
</dbReference>
<dbReference type="GO" id="GO:0016285">
    <property type="term" value="F:alanyl aminopeptidase activity"/>
    <property type="evidence" value="ECO:0007669"/>
    <property type="project" value="UniProtKB-EC"/>
</dbReference>
<evidence type="ECO:0000259" key="14">
    <source>
        <dbReference type="Pfam" id="PF01433"/>
    </source>
</evidence>
<feature type="domain" description="Peptidase M1 membrane alanine aminopeptidase" evidence="14">
    <location>
        <begin position="230"/>
        <end position="440"/>
    </location>
</feature>
<evidence type="ECO:0000256" key="7">
    <source>
        <dbReference type="ARBA" id="ARBA00022670"/>
    </source>
</evidence>
<organism evidence="18 19">
    <name type="scientific">Desulfonema limicola</name>
    <dbReference type="NCBI Taxonomy" id="45656"/>
    <lineage>
        <taxon>Bacteria</taxon>
        <taxon>Pseudomonadati</taxon>
        <taxon>Thermodesulfobacteriota</taxon>
        <taxon>Desulfobacteria</taxon>
        <taxon>Desulfobacterales</taxon>
        <taxon>Desulfococcaceae</taxon>
        <taxon>Desulfonema</taxon>
    </lineage>
</organism>
<feature type="domain" description="Peptidase M1 alanyl aminopeptidase Ig-like fold" evidence="15">
    <location>
        <begin position="448"/>
        <end position="552"/>
    </location>
</feature>
<evidence type="ECO:0000256" key="5">
    <source>
        <dbReference type="ARBA" id="ARBA00015611"/>
    </source>
</evidence>
<accession>A0A975BDS4</accession>
<evidence type="ECO:0000256" key="6">
    <source>
        <dbReference type="ARBA" id="ARBA00022438"/>
    </source>
</evidence>
<dbReference type="CDD" id="cd09600">
    <property type="entry name" value="M1_APN"/>
    <property type="match status" value="1"/>
</dbReference>
<evidence type="ECO:0000256" key="13">
    <source>
        <dbReference type="ARBA" id="ARBA00059739"/>
    </source>
</evidence>
<keyword evidence="11" id="KW-0482">Metalloprotease</keyword>
<dbReference type="PRINTS" id="PR00756">
    <property type="entry name" value="ALADIPTASE"/>
</dbReference>
<dbReference type="Gene3D" id="2.60.40.1840">
    <property type="match status" value="1"/>
</dbReference>
<dbReference type="SUPFAM" id="SSF55486">
    <property type="entry name" value="Metalloproteases ('zincins'), catalytic domain"/>
    <property type="match status" value="1"/>
</dbReference>
<dbReference type="InterPro" id="IPR001930">
    <property type="entry name" value="Peptidase_M1"/>
</dbReference>
<dbReference type="SUPFAM" id="SSF63737">
    <property type="entry name" value="Leukotriene A4 hydrolase N-terminal domain"/>
    <property type="match status" value="1"/>
</dbReference>
<dbReference type="NCBIfam" id="TIGR02414">
    <property type="entry name" value="pepN_proteo"/>
    <property type="match status" value="1"/>
</dbReference>
<dbReference type="GO" id="GO:0008237">
    <property type="term" value="F:metallopeptidase activity"/>
    <property type="evidence" value="ECO:0007669"/>
    <property type="project" value="UniProtKB-KW"/>
</dbReference>
<keyword evidence="6 18" id="KW-0031">Aminopeptidase</keyword>
<evidence type="ECO:0000259" key="16">
    <source>
        <dbReference type="Pfam" id="PF17432"/>
    </source>
</evidence>
<dbReference type="Pfam" id="PF17900">
    <property type="entry name" value="Peptidase_M1_N"/>
    <property type="match status" value="1"/>
</dbReference>
<dbReference type="InterPro" id="IPR027268">
    <property type="entry name" value="Peptidase_M4/M1_CTD_sf"/>
</dbReference>
<evidence type="ECO:0000256" key="2">
    <source>
        <dbReference type="ARBA" id="ARBA00001947"/>
    </source>
</evidence>
<evidence type="ECO:0000259" key="15">
    <source>
        <dbReference type="Pfam" id="PF11940"/>
    </source>
</evidence>
<dbReference type="Proteomes" id="UP000663720">
    <property type="component" value="Chromosome"/>
</dbReference>
<dbReference type="Pfam" id="PF17432">
    <property type="entry name" value="DUF3458_C"/>
    <property type="match status" value="1"/>
</dbReference>
<dbReference type="Gene3D" id="2.60.40.1730">
    <property type="entry name" value="tricorn interacting facor f3 domain"/>
    <property type="match status" value="1"/>
</dbReference>
<dbReference type="Gene3D" id="1.10.390.10">
    <property type="entry name" value="Neutral Protease Domain 2"/>
    <property type="match status" value="1"/>
</dbReference>
<evidence type="ECO:0000256" key="8">
    <source>
        <dbReference type="ARBA" id="ARBA00022723"/>
    </source>
</evidence>
<dbReference type="FunFam" id="3.30.2010.30:FF:000002">
    <property type="entry name" value="Putative aminopeptidase N"/>
    <property type="match status" value="1"/>
</dbReference>
<evidence type="ECO:0000256" key="11">
    <source>
        <dbReference type="ARBA" id="ARBA00023049"/>
    </source>
</evidence>
<dbReference type="Pfam" id="PF01433">
    <property type="entry name" value="Peptidase_M1"/>
    <property type="match status" value="1"/>
</dbReference>
<dbReference type="InterPro" id="IPR038438">
    <property type="entry name" value="PepN_Ig-like_sf"/>
</dbReference>
<dbReference type="GO" id="GO:0008270">
    <property type="term" value="F:zinc ion binding"/>
    <property type="evidence" value="ECO:0007669"/>
    <property type="project" value="InterPro"/>
</dbReference>
<evidence type="ECO:0000256" key="9">
    <source>
        <dbReference type="ARBA" id="ARBA00022801"/>
    </source>
</evidence>
<dbReference type="InterPro" id="IPR045357">
    <property type="entry name" value="Aminopeptidase_N-like_N"/>
</dbReference>
<feature type="domain" description="Aminopeptidase N-like N-terminal" evidence="17">
    <location>
        <begin position="24"/>
        <end position="190"/>
    </location>
</feature>
<keyword evidence="10" id="KW-0862">Zinc</keyword>
<dbReference type="FunFam" id="2.60.40.1840:FF:000001">
    <property type="entry name" value="Aminopeptidase N"/>
    <property type="match status" value="1"/>
</dbReference>
<evidence type="ECO:0000256" key="10">
    <source>
        <dbReference type="ARBA" id="ARBA00022833"/>
    </source>
</evidence>
<keyword evidence="7" id="KW-0645">Protease</keyword>
<dbReference type="PANTHER" id="PTHR46322:SF1">
    <property type="entry name" value="PUROMYCIN-SENSITIVE AMINOPEPTIDASE"/>
    <property type="match status" value="1"/>
</dbReference>
<keyword evidence="9" id="KW-0378">Hydrolase</keyword>
<keyword evidence="19" id="KW-1185">Reference proteome</keyword>
<dbReference type="RefSeq" id="WP_207689472.1">
    <property type="nucleotide sequence ID" value="NZ_CP061799.1"/>
</dbReference>
<dbReference type="AlphaFoldDB" id="A0A975BDS4"/>
<dbReference type="Pfam" id="PF11940">
    <property type="entry name" value="DUF3458"/>
    <property type="match status" value="1"/>
</dbReference>
<sequence>MEKPEVKYLKDYRPPAYWIDNTELNFDLQETNTLVKSVLNIRRNNDLSDKTIPLVLDGKNLELLFVKIDKKHLDSDKYQINSENLTIYDVPESFSLEVTTKIQPQNNTSLEGLYKAGGIFCTQCEAEGFRKITYFPDRPDVMSKYSCTITADREKYPILLSNGNLINSGMTDQNRHWAQWEDPFKKPSYLFALVAGDLVYIEDFYKTKSGRSVTLRIYVEHMNIDKCGHAMQSLKKAMKWDEDVFGLEYDLDIYMIVAVNDFNMGAMENKGLNIFNSKYVLAKPETATDIDFWNIERVIAHEYFHNWTGNRVTLKNWFQLSLKEGLTVFRDQEFSSDMTSRPVKRISDVRSLRSFQFPEDAGPMAHPVRPESYIEMDNFYTMTVYEKGAEIIRMIHRILGKQGFRKGMNLYFKRHDGQAVTTEDFVKAMEDANQADLRQFRLWYSQAGTPEISVKRAYNHKNKTYSMTFTQKCPPSPGMSEKKAMHIPVAVGLLDKAGNDMPLQLAGQDKPEGTTILLNLYKTTQTFEFVNVYEPPVPSILRGFSAPVKLRAEYTSREQAFLLANDSDEFHRWDSGQRFFAGTMINMVQGKIKNHDPDVLGAIIEPFRKTLLSTELDKAFISHVLTLPSESELGILISETAPIDPELIHQVRRFITHAIAKALKNDFERIYQDNQEKGLYNIDAESIARRSLKNLALSYLGMLETPEIIKIACNQFNKAENMTDEIAALGVLSHIQCSEREKAIDDFYQKWKSDTLVLDKWFAIQAGSQIPGIIDKIKELLNHPDFSIKNPNKVRALVSSFCGMNPWQFHHISGNGYKFMTDRILELNAINPQIAARMAGIFNHWKKYEPSRQKLMKAELEKIINTPDISRHVYEIVSKALV</sequence>